<keyword evidence="1" id="KW-0812">Transmembrane</keyword>
<reference evidence="2" key="1">
    <citation type="submission" date="2016-10" db="EMBL/GenBank/DDBJ databases">
        <authorList>
            <person name="Benchimol M."/>
            <person name="Almeida L.G."/>
            <person name="Vasconcelos A.T."/>
            <person name="Perreira-Neves A."/>
            <person name="Rosa I.A."/>
            <person name="Tasca T."/>
            <person name="Bogo M.R."/>
            <person name="de Souza W."/>
        </authorList>
    </citation>
    <scope>NUCLEOTIDE SEQUENCE [LARGE SCALE GENOMIC DNA]</scope>
    <source>
        <strain evidence="2">K</strain>
    </source>
</reference>
<keyword evidence="3" id="KW-1185">Reference proteome</keyword>
<keyword evidence="1" id="KW-0472">Membrane</keyword>
<sequence>MFACNISIFSFVTSSLLSSPYISLSQQASFSHFSISSSAYFKSFPIFFRSTTANKYVKFSKIAFYHIQNSAIQLTTEKNEESIKNENMKSFNNYLNSDEVHSNSQIFNSQKIEKTIIVSNNQVIEITDCVFDSLANFEGGSAVSSNDSSSTLIISRTGFKKCKTGTYGGAVYFNGQKLTIIECCFSECVATKNGQAILTQSKEDITEVSLSQSSISHCSMTRPRGNSGSLYFEGGTIIIFETNSSHNVVAEAGASVSIWTPQKFNLKYFFVYSNSGRSIFDINNRKSNANNEAIYDSQFSNVYIINNVIDEGGSIFNLYDIKLEIISTAFQNNGKKSLLSKGGNIILTQCMIDVRVSAKQFCNCEYFINKVQKVRKVDINMKNVPSQQCWLMGKTIHDELQHLPQIVGKGNVKKRFFGFFFLMIVGGIPTLGIFVYGMYFNNESRNLDNLVSVEIE</sequence>
<dbReference type="RefSeq" id="XP_068368239.1">
    <property type="nucleotide sequence ID" value="XM_068497828.1"/>
</dbReference>
<proteinExistence type="predicted"/>
<comment type="caution">
    <text evidence="2">The sequence shown here is derived from an EMBL/GenBank/DDBJ whole genome shotgun (WGS) entry which is preliminary data.</text>
</comment>
<feature type="transmembrane region" description="Helical" evidence="1">
    <location>
        <begin position="416"/>
        <end position="439"/>
    </location>
</feature>
<organism evidence="2 3">
    <name type="scientific">Tritrichomonas foetus</name>
    <dbReference type="NCBI Taxonomy" id="1144522"/>
    <lineage>
        <taxon>Eukaryota</taxon>
        <taxon>Metamonada</taxon>
        <taxon>Parabasalia</taxon>
        <taxon>Tritrichomonadida</taxon>
        <taxon>Tritrichomonadidae</taxon>
        <taxon>Tritrichomonas</taxon>
    </lineage>
</organism>
<protein>
    <recommendedName>
        <fullName evidence="4">Right handed beta helix domain-containing protein</fullName>
    </recommendedName>
</protein>
<evidence type="ECO:0000313" key="2">
    <source>
        <dbReference type="EMBL" id="OHT15103.1"/>
    </source>
</evidence>
<dbReference type="VEuPathDB" id="TrichDB:TRFO_14456"/>
<accession>A0A1J4KV44</accession>
<evidence type="ECO:0008006" key="4">
    <source>
        <dbReference type="Google" id="ProtNLM"/>
    </source>
</evidence>
<dbReference type="GeneID" id="94832532"/>
<dbReference type="EMBL" id="MLAK01000272">
    <property type="protein sequence ID" value="OHT15103.1"/>
    <property type="molecule type" value="Genomic_DNA"/>
</dbReference>
<evidence type="ECO:0000256" key="1">
    <source>
        <dbReference type="SAM" id="Phobius"/>
    </source>
</evidence>
<dbReference type="Proteomes" id="UP000179807">
    <property type="component" value="Unassembled WGS sequence"/>
</dbReference>
<dbReference type="AlphaFoldDB" id="A0A1J4KV44"/>
<gene>
    <name evidence="2" type="ORF">TRFO_14456</name>
</gene>
<evidence type="ECO:0000313" key="3">
    <source>
        <dbReference type="Proteomes" id="UP000179807"/>
    </source>
</evidence>
<keyword evidence="1" id="KW-1133">Transmembrane helix</keyword>
<name>A0A1J4KV44_9EUKA</name>